<evidence type="ECO:0000313" key="1">
    <source>
        <dbReference type="EMBL" id="MBB5040220.1"/>
    </source>
</evidence>
<dbReference type="EMBL" id="JACHIF010000012">
    <property type="protein sequence ID" value="MBB5040220.1"/>
    <property type="molecule type" value="Genomic_DNA"/>
</dbReference>
<sequence>MKTLEASAPLERLGLPSGDHWVRFHVEGGLISFNVEASVPPTQPPLSVRKPTGFVQKWSGSAQKLEDSSDLWLSHINEKHLR</sequence>
<comment type="caution">
    <text evidence="1">The sequence shown here is derived from an EMBL/GenBank/DDBJ whole genome shotgun (WGS) entry which is preliminary data.</text>
</comment>
<protein>
    <submittedName>
        <fullName evidence="1">Uncharacterized protein</fullName>
    </submittedName>
</protein>
<accession>A0A7W8DSE2</accession>
<keyword evidence="2" id="KW-1185">Reference proteome</keyword>
<reference evidence="1 2" key="1">
    <citation type="submission" date="2020-08" db="EMBL/GenBank/DDBJ databases">
        <title>Genomic Encyclopedia of Type Strains, Phase IV (KMG-IV): sequencing the most valuable type-strain genomes for metagenomic binning, comparative biology and taxonomic classification.</title>
        <authorList>
            <person name="Goeker M."/>
        </authorList>
    </citation>
    <scope>NUCLEOTIDE SEQUENCE [LARGE SCALE GENOMIC DNA]</scope>
    <source>
        <strain evidence="1 2">DSM 12251</strain>
    </source>
</reference>
<evidence type="ECO:0000313" key="2">
    <source>
        <dbReference type="Proteomes" id="UP000534294"/>
    </source>
</evidence>
<dbReference type="AlphaFoldDB" id="A0A7W8DSE2"/>
<dbReference type="RefSeq" id="WP_184212765.1">
    <property type="nucleotide sequence ID" value="NZ_JACHIF010000012.1"/>
</dbReference>
<organism evidence="1 2">
    <name type="scientific">Prosthecobacter dejongeii</name>
    <dbReference type="NCBI Taxonomy" id="48465"/>
    <lineage>
        <taxon>Bacteria</taxon>
        <taxon>Pseudomonadati</taxon>
        <taxon>Verrucomicrobiota</taxon>
        <taxon>Verrucomicrobiia</taxon>
        <taxon>Verrucomicrobiales</taxon>
        <taxon>Verrucomicrobiaceae</taxon>
        <taxon>Prosthecobacter</taxon>
    </lineage>
</organism>
<proteinExistence type="predicted"/>
<dbReference type="Proteomes" id="UP000534294">
    <property type="component" value="Unassembled WGS sequence"/>
</dbReference>
<gene>
    <name evidence="1" type="ORF">HNQ64_004501</name>
</gene>
<name>A0A7W8DSE2_9BACT</name>